<dbReference type="HOGENOM" id="CLU_137895_0_0_9"/>
<keyword evidence="3" id="KW-1185">Reference proteome</keyword>
<dbReference type="Proteomes" id="UP000005435">
    <property type="component" value="Chromosome"/>
</dbReference>
<dbReference type="eggNOG" id="ENOG503172B">
    <property type="taxonomic scope" value="Bacteria"/>
</dbReference>
<dbReference type="AlphaFoldDB" id="G8LZ44"/>
<organism evidence="2 3">
    <name type="scientific">Acetivibrio clariflavus (strain DSM 19732 / NBRC 101661 / EBR45)</name>
    <name type="common">Clostridium clariflavum</name>
    <dbReference type="NCBI Taxonomy" id="720554"/>
    <lineage>
        <taxon>Bacteria</taxon>
        <taxon>Bacillati</taxon>
        <taxon>Bacillota</taxon>
        <taxon>Clostridia</taxon>
        <taxon>Eubacteriales</taxon>
        <taxon>Oscillospiraceae</taxon>
        <taxon>Acetivibrio</taxon>
    </lineage>
</organism>
<protein>
    <recommendedName>
        <fullName evidence="1">Bacterial Pleckstrin homology domain-containing protein</fullName>
    </recommendedName>
</protein>
<dbReference type="PANTHER" id="PTHR35796:SF3">
    <property type="entry name" value="BHLH DOMAIN-CONTAINING PROTEIN"/>
    <property type="match status" value="1"/>
</dbReference>
<accession>G8LZ44</accession>
<dbReference type="PANTHER" id="PTHR35796">
    <property type="entry name" value="HYPOTHETICAL CYTOSOLIC PROTEIN"/>
    <property type="match status" value="1"/>
</dbReference>
<dbReference type="InterPro" id="IPR012544">
    <property type="entry name" value="PHb"/>
</dbReference>
<dbReference type="STRING" id="720554.Clocl_2412"/>
<gene>
    <name evidence="2" type="ordered locus">Clocl_2412</name>
</gene>
<evidence type="ECO:0000313" key="2">
    <source>
        <dbReference type="EMBL" id="AEV68988.1"/>
    </source>
</evidence>
<evidence type="ECO:0000259" key="1">
    <source>
        <dbReference type="Pfam" id="PF08000"/>
    </source>
</evidence>
<feature type="domain" description="Bacterial Pleckstrin homology" evidence="1">
    <location>
        <begin position="8"/>
        <end position="129"/>
    </location>
</feature>
<proteinExistence type="predicted"/>
<sequence>MRGEDEMGIFDGLLGNSRELNAEDVEQDMDRLLTMGEQVEKAYRITRDLIIFTNKRLILVDKEGMTAKKIEYLSIPYKNITRFSIEAEGHFDLDAELLIWILGEEAPIQKQFGRSVDIYELQSVLAYYVLK</sequence>
<dbReference type="Gene3D" id="2.30.29.50">
    <property type="entry name" value="Bacterial Pleckstrin homology domain"/>
    <property type="match status" value="1"/>
</dbReference>
<reference evidence="3" key="1">
    <citation type="submission" date="2011-12" db="EMBL/GenBank/DDBJ databases">
        <title>Complete sequence of Clostridium clariflavum DSM 19732.</title>
        <authorList>
            <consortium name="US DOE Joint Genome Institute"/>
            <person name="Lucas S."/>
            <person name="Han J."/>
            <person name="Lapidus A."/>
            <person name="Cheng J.-F."/>
            <person name="Goodwin L."/>
            <person name="Pitluck S."/>
            <person name="Peters L."/>
            <person name="Teshima H."/>
            <person name="Detter J.C."/>
            <person name="Han C."/>
            <person name="Tapia R."/>
            <person name="Land M."/>
            <person name="Hauser L."/>
            <person name="Kyrpides N."/>
            <person name="Ivanova N."/>
            <person name="Pagani I."/>
            <person name="Kitzmiller T."/>
            <person name="Lynd L."/>
            <person name="Izquierdo J."/>
            <person name="Woyke T."/>
        </authorList>
    </citation>
    <scope>NUCLEOTIDE SEQUENCE [LARGE SCALE GENOMIC DNA]</scope>
    <source>
        <strain evidence="3">DSM 19732 / NBRC 101661 / EBR45</strain>
    </source>
</reference>
<dbReference type="InterPro" id="IPR037063">
    <property type="entry name" value="PHb_sf"/>
</dbReference>
<dbReference type="CDD" id="cd13225">
    <property type="entry name" value="PH-like_bacteria"/>
    <property type="match status" value="1"/>
</dbReference>
<name>G8LZ44_ACECE</name>
<evidence type="ECO:0000313" key="3">
    <source>
        <dbReference type="Proteomes" id="UP000005435"/>
    </source>
</evidence>
<reference evidence="2 3" key="2">
    <citation type="journal article" date="2012" name="Stand. Genomic Sci.">
        <title>Complete Genome Sequence of Clostridium clariflavum DSM 19732.</title>
        <authorList>
            <person name="Izquierdo J.A."/>
            <person name="Goodwin L."/>
            <person name="Davenport K.W."/>
            <person name="Teshima H."/>
            <person name="Bruce D."/>
            <person name="Detter C."/>
            <person name="Tapia R."/>
            <person name="Han S."/>
            <person name="Land M."/>
            <person name="Hauser L."/>
            <person name="Jeffries C.D."/>
            <person name="Han J."/>
            <person name="Pitluck S."/>
            <person name="Nolan M."/>
            <person name="Chen A."/>
            <person name="Huntemann M."/>
            <person name="Mavromatis K."/>
            <person name="Mikhailova N."/>
            <person name="Liolios K."/>
            <person name="Woyke T."/>
            <person name="Lynd L.R."/>
        </authorList>
    </citation>
    <scope>NUCLEOTIDE SEQUENCE [LARGE SCALE GENOMIC DNA]</scope>
    <source>
        <strain evidence="3">DSM 19732 / NBRC 101661 / EBR45</strain>
    </source>
</reference>
<dbReference type="EMBL" id="CP003065">
    <property type="protein sequence ID" value="AEV68988.1"/>
    <property type="molecule type" value="Genomic_DNA"/>
</dbReference>
<dbReference type="Pfam" id="PF08000">
    <property type="entry name" value="bPH_1"/>
    <property type="match status" value="1"/>
</dbReference>
<dbReference type="SUPFAM" id="SSF50729">
    <property type="entry name" value="PH domain-like"/>
    <property type="match status" value="1"/>
</dbReference>
<dbReference type="KEGG" id="ccl:Clocl_2412"/>